<feature type="signal peptide" evidence="1">
    <location>
        <begin position="1"/>
        <end position="23"/>
    </location>
</feature>
<dbReference type="Proteomes" id="UP001519654">
    <property type="component" value="Unassembled WGS sequence"/>
</dbReference>
<protein>
    <submittedName>
        <fullName evidence="2">Uncharacterized protein</fullName>
    </submittedName>
</protein>
<keyword evidence="3" id="KW-1185">Reference proteome</keyword>
<evidence type="ECO:0000313" key="3">
    <source>
        <dbReference type="Proteomes" id="UP001519654"/>
    </source>
</evidence>
<evidence type="ECO:0000313" key="2">
    <source>
        <dbReference type="EMBL" id="MBU2666759.1"/>
    </source>
</evidence>
<reference evidence="2 3" key="1">
    <citation type="submission" date="2021-06" db="EMBL/GenBank/DDBJ databases">
        <title>Actinoplanes lichenicola sp. nov., and Actinoplanes ovalisporus sp. nov., isolated from lichen in Thailand.</title>
        <authorList>
            <person name="Saeng-In P."/>
            <person name="Kanchanasin P."/>
            <person name="Yuki M."/>
            <person name="Kudo T."/>
            <person name="Ohkuma M."/>
            <person name="Phongsopitanun W."/>
            <person name="Tanasupawat S."/>
        </authorList>
    </citation>
    <scope>NUCLEOTIDE SEQUENCE [LARGE SCALE GENOMIC DNA]</scope>
    <source>
        <strain evidence="2 3">NBRC 110975</strain>
    </source>
</reference>
<gene>
    <name evidence="2" type="ORF">KOI35_24930</name>
</gene>
<organism evidence="2 3">
    <name type="scientific">Paractinoplanes bogorensis</name>
    <dbReference type="NCBI Taxonomy" id="1610840"/>
    <lineage>
        <taxon>Bacteria</taxon>
        <taxon>Bacillati</taxon>
        <taxon>Actinomycetota</taxon>
        <taxon>Actinomycetes</taxon>
        <taxon>Micromonosporales</taxon>
        <taxon>Micromonosporaceae</taxon>
        <taxon>Paractinoplanes</taxon>
    </lineage>
</organism>
<accession>A0ABS5YTH9</accession>
<sequence>MRKLLAIVLALVTIAFVAAPARADETAGAQIDVFWTTLVARGVAVDVNFGVTCPAGFTGTATVSVTQTRDDGLLAGGKVTDDQLCTGSGKLEISRATAAVTGAPFERGGAKLEIVIAGCDGATCFTTPLRQHTRLQN</sequence>
<feature type="chain" id="PRO_5045324429" evidence="1">
    <location>
        <begin position="24"/>
        <end position="137"/>
    </location>
</feature>
<evidence type="ECO:0000256" key="1">
    <source>
        <dbReference type="SAM" id="SignalP"/>
    </source>
</evidence>
<dbReference type="RefSeq" id="WP_215790584.1">
    <property type="nucleotide sequence ID" value="NZ_JAHKKG010000007.1"/>
</dbReference>
<comment type="caution">
    <text evidence="2">The sequence shown here is derived from an EMBL/GenBank/DDBJ whole genome shotgun (WGS) entry which is preliminary data.</text>
</comment>
<dbReference type="EMBL" id="JAHKKG010000007">
    <property type="protein sequence ID" value="MBU2666759.1"/>
    <property type="molecule type" value="Genomic_DNA"/>
</dbReference>
<name>A0ABS5YTH9_9ACTN</name>
<keyword evidence="1" id="KW-0732">Signal</keyword>
<proteinExistence type="predicted"/>